<dbReference type="CDD" id="cd04301">
    <property type="entry name" value="NAT_SF"/>
    <property type="match status" value="1"/>
</dbReference>
<evidence type="ECO:0000313" key="2">
    <source>
        <dbReference type="EMBL" id="RXI99562.1"/>
    </source>
</evidence>
<accession>A0A4Q0VRM3</accession>
<proteinExistence type="predicted"/>
<evidence type="ECO:0000259" key="1">
    <source>
        <dbReference type="PROSITE" id="PS51186"/>
    </source>
</evidence>
<dbReference type="PANTHER" id="PTHR43328">
    <property type="entry name" value="ACETYLTRANSFERASE-RELATED"/>
    <property type="match status" value="1"/>
</dbReference>
<dbReference type="AlphaFoldDB" id="A0A4Q0VRM3"/>
<dbReference type="PROSITE" id="PS51186">
    <property type="entry name" value="GNAT"/>
    <property type="match status" value="1"/>
</dbReference>
<sequence>MLSILCKNPAFGIFTKETNFAKTAIQKEVVRTPQEEQAFISEMKEKDNMYTVIQVENRVVGISRLIRGELEMKQHVALFRTWLASEAQGKGIGSKIMEYTLSWAEIHKLHKVVLTVFSGNMVATKLYQKYGFTIEGIQKEQVMLNGEYQDEIYMGYFVNEKIPQPF</sequence>
<dbReference type="Pfam" id="PF00583">
    <property type="entry name" value="Acetyltransf_1"/>
    <property type="match status" value="1"/>
</dbReference>
<dbReference type="GO" id="GO:0016747">
    <property type="term" value="F:acyltransferase activity, transferring groups other than amino-acyl groups"/>
    <property type="evidence" value="ECO:0007669"/>
    <property type="project" value="InterPro"/>
</dbReference>
<dbReference type="Proteomes" id="UP000290649">
    <property type="component" value="Unassembled WGS sequence"/>
</dbReference>
<feature type="domain" description="N-acetyltransferase" evidence="1">
    <location>
        <begin position="9"/>
        <end position="159"/>
    </location>
</feature>
<comment type="caution">
    <text evidence="2">The sequence shown here is derived from an EMBL/GenBank/DDBJ whole genome shotgun (WGS) entry which is preliminary data.</text>
</comment>
<dbReference type="PANTHER" id="PTHR43328:SF1">
    <property type="entry name" value="N-ACETYLTRANSFERASE DOMAIN-CONTAINING PROTEIN"/>
    <property type="match status" value="1"/>
</dbReference>
<keyword evidence="3" id="KW-1185">Reference proteome</keyword>
<keyword evidence="2" id="KW-0808">Transferase</keyword>
<protein>
    <submittedName>
        <fullName evidence="2">N-acetyltransferase</fullName>
    </submittedName>
</protein>
<name>A0A4Q0VRM3_9BACI</name>
<dbReference type="OrthoDB" id="9773249at2"/>
<dbReference type="InterPro" id="IPR000182">
    <property type="entry name" value="GNAT_dom"/>
</dbReference>
<dbReference type="Gene3D" id="3.40.630.30">
    <property type="match status" value="1"/>
</dbReference>
<evidence type="ECO:0000313" key="3">
    <source>
        <dbReference type="Proteomes" id="UP000290649"/>
    </source>
</evidence>
<organism evidence="2 3">
    <name type="scientific">Anaerobacillus alkaliphilus</name>
    <dbReference type="NCBI Taxonomy" id="1548597"/>
    <lineage>
        <taxon>Bacteria</taxon>
        <taxon>Bacillati</taxon>
        <taxon>Bacillota</taxon>
        <taxon>Bacilli</taxon>
        <taxon>Bacillales</taxon>
        <taxon>Bacillaceae</taxon>
        <taxon>Anaerobacillus</taxon>
    </lineage>
</organism>
<dbReference type="InterPro" id="IPR016181">
    <property type="entry name" value="Acyl_CoA_acyltransferase"/>
</dbReference>
<dbReference type="SUPFAM" id="SSF55729">
    <property type="entry name" value="Acyl-CoA N-acyltransferases (Nat)"/>
    <property type="match status" value="1"/>
</dbReference>
<reference evidence="2 3" key="1">
    <citation type="journal article" date="2019" name="Int. J. Syst. Evol. Microbiol.">
        <title>Anaerobacillus alkaliphilus sp. nov., a novel alkaliphilic and moderately halophilic bacterium.</title>
        <authorList>
            <person name="Borsodi A.K."/>
            <person name="Aszalos J.M."/>
            <person name="Bihari P."/>
            <person name="Nagy I."/>
            <person name="Schumann P."/>
            <person name="Sproer C."/>
            <person name="Kovacs A.L."/>
            <person name="Boka K."/>
            <person name="Dobosy P."/>
            <person name="Ovari M."/>
            <person name="Szili-Kovacs T."/>
            <person name="Toth E."/>
        </authorList>
    </citation>
    <scope>NUCLEOTIDE SEQUENCE [LARGE SCALE GENOMIC DNA]</scope>
    <source>
        <strain evidence="2 3">B16-10</strain>
    </source>
</reference>
<gene>
    <name evidence="2" type="ORF">DS745_15240</name>
</gene>
<dbReference type="EMBL" id="QOUX01000045">
    <property type="protein sequence ID" value="RXI99562.1"/>
    <property type="molecule type" value="Genomic_DNA"/>
</dbReference>